<organism evidence="2 3">
    <name type="scientific">Planococcus wigleyi</name>
    <dbReference type="NCBI Taxonomy" id="2762216"/>
    <lineage>
        <taxon>Bacteria</taxon>
        <taxon>Bacillati</taxon>
        <taxon>Bacillota</taxon>
        <taxon>Bacilli</taxon>
        <taxon>Bacillales</taxon>
        <taxon>Caryophanaceae</taxon>
        <taxon>Planococcus</taxon>
    </lineage>
</organism>
<sequence length="77" mass="8676">MAEAKLEKKAPEQRKIVCKGPKDKGNGASALRLPHLSKKDKPFDISQGQTLVVPRDISEKDADKLLQMDSWKFEEVK</sequence>
<reference evidence="2 3" key="1">
    <citation type="submission" date="2020-08" db="EMBL/GenBank/DDBJ databases">
        <title>A Genomic Blueprint of the Chicken Gut Microbiome.</title>
        <authorList>
            <person name="Gilroy R."/>
            <person name="Ravi A."/>
            <person name="Getino M."/>
            <person name="Pursley I."/>
            <person name="Horton D.L."/>
            <person name="Alikhan N.-F."/>
            <person name="Baker D."/>
            <person name="Gharbi K."/>
            <person name="Hall N."/>
            <person name="Watson M."/>
            <person name="Adriaenssens E.M."/>
            <person name="Foster-Nyarko E."/>
            <person name="Jarju S."/>
            <person name="Secka A."/>
            <person name="Antonio M."/>
            <person name="Oren A."/>
            <person name="Chaudhuri R."/>
            <person name="La Ragione R.M."/>
            <person name="Hildebrand F."/>
            <person name="Pallen M.J."/>
        </authorList>
    </citation>
    <scope>NUCLEOTIDE SEQUENCE [LARGE SCALE GENOMIC DNA]</scope>
    <source>
        <strain evidence="2 3">Sa1BUA13</strain>
    </source>
</reference>
<evidence type="ECO:0000256" key="1">
    <source>
        <dbReference type="SAM" id="MobiDB-lite"/>
    </source>
</evidence>
<protein>
    <submittedName>
        <fullName evidence="2">Uncharacterized protein</fullName>
    </submittedName>
</protein>
<evidence type="ECO:0000313" key="3">
    <source>
        <dbReference type="Proteomes" id="UP000658980"/>
    </source>
</evidence>
<name>A0ABR8WA33_9BACL</name>
<dbReference type="Proteomes" id="UP000658980">
    <property type="component" value="Unassembled WGS sequence"/>
</dbReference>
<dbReference type="EMBL" id="JACSPU010000001">
    <property type="protein sequence ID" value="MBD8013890.1"/>
    <property type="molecule type" value="Genomic_DNA"/>
</dbReference>
<accession>A0ABR8WA33</accession>
<dbReference type="RefSeq" id="WP_191714099.1">
    <property type="nucleotide sequence ID" value="NZ_JACSPU010000001.1"/>
</dbReference>
<feature type="region of interest" description="Disordered" evidence="1">
    <location>
        <begin position="1"/>
        <end position="40"/>
    </location>
</feature>
<keyword evidence="3" id="KW-1185">Reference proteome</keyword>
<proteinExistence type="predicted"/>
<evidence type="ECO:0000313" key="2">
    <source>
        <dbReference type="EMBL" id="MBD8013890.1"/>
    </source>
</evidence>
<gene>
    <name evidence="2" type="ORF">H9630_03585</name>
</gene>
<comment type="caution">
    <text evidence="2">The sequence shown here is derived from an EMBL/GenBank/DDBJ whole genome shotgun (WGS) entry which is preliminary data.</text>
</comment>
<feature type="compositionally biased region" description="Basic and acidic residues" evidence="1">
    <location>
        <begin position="1"/>
        <end position="25"/>
    </location>
</feature>